<organism evidence="1 2">
    <name type="scientific">Streptomyces phage Ibantik</name>
    <dbReference type="NCBI Taxonomy" id="2182397"/>
    <lineage>
        <taxon>Viruses</taxon>
        <taxon>Duplodnaviria</taxon>
        <taxon>Heunggongvirae</taxon>
        <taxon>Uroviricota</taxon>
        <taxon>Caudoviricetes</taxon>
        <taxon>Ibantikvirus</taxon>
        <taxon>Ibantikvirus ibantik</taxon>
    </lineage>
</organism>
<sequence length="54" mass="6343">MRIWIVTNNDCPTGGYESAWRTEEQAAEEAARLNTLRGRNRYWVDKDELQGEEL</sequence>
<dbReference type="KEGG" id="vg:80019315"/>
<gene>
    <name evidence="1" type="primary">95</name>
    <name evidence="1" type="ORF">SEA_IBANTIK_95</name>
</gene>
<keyword evidence="2" id="KW-1185">Reference proteome</keyword>
<dbReference type="GeneID" id="80019315"/>
<reference evidence="2" key="1">
    <citation type="submission" date="2018-04" db="EMBL/GenBank/DDBJ databases">
        <authorList>
            <person name="Go L.Y."/>
            <person name="Mitchell J.A."/>
        </authorList>
    </citation>
    <scope>NUCLEOTIDE SEQUENCE [LARGE SCALE GENOMIC DNA]</scope>
</reference>
<dbReference type="RefSeq" id="YP_010754717.1">
    <property type="nucleotide sequence ID" value="NC_073462.1"/>
</dbReference>
<name>A0A2U8UNK8_9CAUD</name>
<evidence type="ECO:0000313" key="1">
    <source>
        <dbReference type="EMBL" id="AWN05317.1"/>
    </source>
</evidence>
<dbReference type="Proteomes" id="UP000247188">
    <property type="component" value="Segment"/>
</dbReference>
<protein>
    <submittedName>
        <fullName evidence="1">Uncharacterized protein</fullName>
    </submittedName>
</protein>
<evidence type="ECO:0000313" key="2">
    <source>
        <dbReference type="Proteomes" id="UP000247188"/>
    </source>
</evidence>
<proteinExistence type="predicted"/>
<accession>A0A2U8UNK8</accession>
<dbReference type="EMBL" id="MH155870">
    <property type="protein sequence ID" value="AWN05317.1"/>
    <property type="molecule type" value="Genomic_DNA"/>
</dbReference>